<keyword evidence="2" id="KW-1185">Reference proteome</keyword>
<dbReference type="PANTHER" id="PTHR45913">
    <property type="entry name" value="EPM2A-INTERACTING PROTEIN 1"/>
    <property type="match status" value="1"/>
</dbReference>
<dbReference type="EMBL" id="JAVRBK010000009">
    <property type="protein sequence ID" value="KAK5639489.1"/>
    <property type="molecule type" value="Genomic_DNA"/>
</dbReference>
<gene>
    <name evidence="1" type="ORF">RI129_011981</name>
</gene>
<evidence type="ECO:0000313" key="1">
    <source>
        <dbReference type="EMBL" id="KAK5639489.1"/>
    </source>
</evidence>
<name>A0AAN7V3T4_9COLE</name>
<dbReference type="AlphaFoldDB" id="A0AAN7V3T4"/>
<protein>
    <submittedName>
        <fullName evidence="1">Uncharacterized protein</fullName>
    </submittedName>
</protein>
<organism evidence="1 2">
    <name type="scientific">Pyrocoelia pectoralis</name>
    <dbReference type="NCBI Taxonomy" id="417401"/>
    <lineage>
        <taxon>Eukaryota</taxon>
        <taxon>Metazoa</taxon>
        <taxon>Ecdysozoa</taxon>
        <taxon>Arthropoda</taxon>
        <taxon>Hexapoda</taxon>
        <taxon>Insecta</taxon>
        <taxon>Pterygota</taxon>
        <taxon>Neoptera</taxon>
        <taxon>Endopterygota</taxon>
        <taxon>Coleoptera</taxon>
        <taxon>Polyphaga</taxon>
        <taxon>Elateriformia</taxon>
        <taxon>Elateroidea</taxon>
        <taxon>Lampyridae</taxon>
        <taxon>Lampyrinae</taxon>
        <taxon>Pyrocoelia</taxon>
    </lineage>
</organism>
<evidence type="ECO:0000313" key="2">
    <source>
        <dbReference type="Proteomes" id="UP001329430"/>
    </source>
</evidence>
<proteinExistence type="predicted"/>
<dbReference type="PANTHER" id="PTHR45913:SF21">
    <property type="entry name" value="DUF4371 DOMAIN-CONTAINING PROTEIN"/>
    <property type="match status" value="1"/>
</dbReference>
<dbReference type="Proteomes" id="UP001329430">
    <property type="component" value="Chromosome 9"/>
</dbReference>
<comment type="caution">
    <text evidence="1">The sequence shown here is derived from an EMBL/GenBank/DDBJ whole genome shotgun (WGS) entry which is preliminary data.</text>
</comment>
<reference evidence="1 2" key="1">
    <citation type="journal article" date="2024" name="Insects">
        <title>An Improved Chromosome-Level Genome Assembly of the Firefly Pyrocoelia pectoralis.</title>
        <authorList>
            <person name="Fu X."/>
            <person name="Meyer-Rochow V.B."/>
            <person name="Ballantyne L."/>
            <person name="Zhu X."/>
        </authorList>
    </citation>
    <scope>NUCLEOTIDE SEQUENCE [LARGE SCALE GENOMIC DNA]</scope>
    <source>
        <strain evidence="1">XCY_ONT2</strain>
    </source>
</reference>
<accession>A0AAN7V3T4</accession>
<sequence length="103" mass="11720">MLAKKKKPFQDCKLLKEAFLTGLDCLFEGFFNKLMSAIQLIQDLQLSNNTVARRIHAISTDLQTHLKTDMEICDCSSLQFDESTDISDTTQLAVMVRMVFTII</sequence>